<organism evidence="1 2">
    <name type="scientific">Gossypium anomalum</name>
    <dbReference type="NCBI Taxonomy" id="47600"/>
    <lineage>
        <taxon>Eukaryota</taxon>
        <taxon>Viridiplantae</taxon>
        <taxon>Streptophyta</taxon>
        <taxon>Embryophyta</taxon>
        <taxon>Tracheophyta</taxon>
        <taxon>Spermatophyta</taxon>
        <taxon>Magnoliopsida</taxon>
        <taxon>eudicotyledons</taxon>
        <taxon>Gunneridae</taxon>
        <taxon>Pentapetalae</taxon>
        <taxon>rosids</taxon>
        <taxon>malvids</taxon>
        <taxon>Malvales</taxon>
        <taxon>Malvaceae</taxon>
        <taxon>Malvoideae</taxon>
        <taxon>Gossypium</taxon>
    </lineage>
</organism>
<dbReference type="AlphaFoldDB" id="A0A8J6CV90"/>
<evidence type="ECO:0000313" key="1">
    <source>
        <dbReference type="EMBL" id="KAG8481223.1"/>
    </source>
</evidence>
<comment type="caution">
    <text evidence="1">The sequence shown here is derived from an EMBL/GenBank/DDBJ whole genome shotgun (WGS) entry which is preliminary data.</text>
</comment>
<dbReference type="EMBL" id="JAHUZN010000010">
    <property type="protein sequence ID" value="KAG8481223.1"/>
    <property type="molecule type" value="Genomic_DNA"/>
</dbReference>
<proteinExistence type="predicted"/>
<accession>A0A8J6CV90</accession>
<protein>
    <submittedName>
        <fullName evidence="1">Uncharacterized protein</fullName>
    </submittedName>
</protein>
<evidence type="ECO:0000313" key="2">
    <source>
        <dbReference type="Proteomes" id="UP000701853"/>
    </source>
</evidence>
<dbReference type="Proteomes" id="UP000701853">
    <property type="component" value="Chromosome 10"/>
</dbReference>
<gene>
    <name evidence="1" type="ORF">CXB51_025976</name>
</gene>
<keyword evidence="2" id="KW-1185">Reference proteome</keyword>
<reference evidence="1 2" key="1">
    <citation type="journal article" date="2021" name="bioRxiv">
        <title>The Gossypium anomalum genome as a resource for cotton improvement and evolutionary analysis of hybrid incompatibility.</title>
        <authorList>
            <person name="Grover C.E."/>
            <person name="Yuan D."/>
            <person name="Arick M.A."/>
            <person name="Miller E.R."/>
            <person name="Hu G."/>
            <person name="Peterson D.G."/>
            <person name="Wendel J.F."/>
            <person name="Udall J.A."/>
        </authorList>
    </citation>
    <scope>NUCLEOTIDE SEQUENCE [LARGE SCALE GENOMIC DNA]</scope>
    <source>
        <strain evidence="1">JFW-Udall</strain>
        <tissue evidence="1">Leaf</tissue>
    </source>
</reference>
<sequence length="97" mass="11078">MADDQVLHRLLHHHCTRWLTKHGDGLFSLVLGHSRRSCLLNPKAKERKVIPPPLARLRRLEKRSSAMSLWEDQGVRETSEASDELAHVVALLVRRGS</sequence>
<name>A0A8J6CV90_9ROSI</name>